<protein>
    <recommendedName>
        <fullName evidence="6">NfeD-like C-terminal domain-containing protein</fullName>
    </recommendedName>
</protein>
<keyword evidence="8" id="KW-1185">Reference proteome</keyword>
<keyword evidence="2 5" id="KW-0812">Transmembrane</keyword>
<evidence type="ECO:0000313" key="7">
    <source>
        <dbReference type="EMBL" id="ACY21655.1"/>
    </source>
</evidence>
<evidence type="ECO:0000259" key="6">
    <source>
        <dbReference type="Pfam" id="PF01957"/>
    </source>
</evidence>
<dbReference type="KEGG" id="gbr:Gbro_2413"/>
<dbReference type="SUPFAM" id="SSF141322">
    <property type="entry name" value="NfeD domain-like"/>
    <property type="match status" value="1"/>
</dbReference>
<dbReference type="Gene3D" id="2.40.50.140">
    <property type="entry name" value="Nucleic acid-binding proteins"/>
    <property type="match status" value="1"/>
</dbReference>
<sequence length="141" mass="14846">MSALLWLAAAILLVIAEMFGGELFLLMLAGGAVGAAGAALLGAPVWLEVVVFALISVLLLVGVRPVAKRHMLSRPRVLTNTEALEGRHAIVTEQVDDHDGRVKIDGDVWSARSMNPGEVIAAGEQVMVVQIDGATAVVWRG</sequence>
<dbReference type="RefSeq" id="WP_012834210.1">
    <property type="nucleotide sequence ID" value="NC_013441.1"/>
</dbReference>
<dbReference type="Proteomes" id="UP000001219">
    <property type="component" value="Chromosome"/>
</dbReference>
<proteinExistence type="predicted"/>
<evidence type="ECO:0000256" key="1">
    <source>
        <dbReference type="ARBA" id="ARBA00004141"/>
    </source>
</evidence>
<accession>D0LDN2</accession>
<dbReference type="EMBL" id="CP001802">
    <property type="protein sequence ID" value="ACY21655.1"/>
    <property type="molecule type" value="Genomic_DNA"/>
</dbReference>
<dbReference type="OrthoDB" id="9792945at2"/>
<organism evidence="7 8">
    <name type="scientific">Gordonia bronchialis (strain ATCC 25592 / DSM 43247 / BCRC 13721 / JCM 3198 / KCTC 3076 / NBRC 16047 / NCTC 10667)</name>
    <name type="common">Rhodococcus bronchialis</name>
    <dbReference type="NCBI Taxonomy" id="526226"/>
    <lineage>
        <taxon>Bacteria</taxon>
        <taxon>Bacillati</taxon>
        <taxon>Actinomycetota</taxon>
        <taxon>Actinomycetes</taxon>
        <taxon>Mycobacteriales</taxon>
        <taxon>Gordoniaceae</taxon>
        <taxon>Gordonia</taxon>
    </lineage>
</organism>
<evidence type="ECO:0000313" key="8">
    <source>
        <dbReference type="Proteomes" id="UP000001219"/>
    </source>
</evidence>
<dbReference type="GO" id="GO:0005886">
    <property type="term" value="C:plasma membrane"/>
    <property type="evidence" value="ECO:0007669"/>
    <property type="project" value="TreeGrafter"/>
</dbReference>
<dbReference type="STRING" id="526226.Gbro_2413"/>
<feature type="transmembrane region" description="Helical" evidence="5">
    <location>
        <begin position="44"/>
        <end position="67"/>
    </location>
</feature>
<evidence type="ECO:0000256" key="3">
    <source>
        <dbReference type="ARBA" id="ARBA00022989"/>
    </source>
</evidence>
<reference evidence="7 8" key="2">
    <citation type="journal article" date="2010" name="Stand. Genomic Sci.">
        <title>Complete genome sequence of Gordonia bronchialis type strain (3410).</title>
        <authorList>
            <person name="Ivanova N."/>
            <person name="Sikorski J."/>
            <person name="Jando M."/>
            <person name="Lapidus A."/>
            <person name="Nolan M."/>
            <person name="Lucas S."/>
            <person name="Del Rio T.G."/>
            <person name="Tice H."/>
            <person name="Copeland A."/>
            <person name="Cheng J.F."/>
            <person name="Chen F."/>
            <person name="Bruce D."/>
            <person name="Goodwin L."/>
            <person name="Pitluck S."/>
            <person name="Mavromatis K."/>
            <person name="Ovchinnikova G."/>
            <person name="Pati A."/>
            <person name="Chen A."/>
            <person name="Palaniappan K."/>
            <person name="Land M."/>
            <person name="Hauser L."/>
            <person name="Chang Y.J."/>
            <person name="Jeffries C.D."/>
            <person name="Chain P."/>
            <person name="Saunders E."/>
            <person name="Han C."/>
            <person name="Detter J.C."/>
            <person name="Brettin T."/>
            <person name="Rohde M."/>
            <person name="Goker M."/>
            <person name="Bristow J."/>
            <person name="Eisen J.A."/>
            <person name="Markowitz V."/>
            <person name="Hugenholtz P."/>
            <person name="Klenk H.P."/>
            <person name="Kyrpides N.C."/>
        </authorList>
    </citation>
    <scope>NUCLEOTIDE SEQUENCE [LARGE SCALE GENOMIC DNA]</scope>
    <source>
        <strain evidence="8">ATCC 25592 / DSM 43247 / BCRC 13721 / JCM 3198 / KCTC 3076 / NBRC 16047 / NCTC 10667</strain>
    </source>
</reference>
<reference evidence="8" key="1">
    <citation type="submission" date="2009-10" db="EMBL/GenBank/DDBJ databases">
        <title>The complete chromosome of Gordonia bronchialis DSM 43247.</title>
        <authorList>
            <consortium name="US DOE Joint Genome Institute (JGI-PGF)"/>
            <person name="Lucas S."/>
            <person name="Copeland A."/>
            <person name="Lapidus A."/>
            <person name="Glavina del Rio T."/>
            <person name="Dalin E."/>
            <person name="Tice H."/>
            <person name="Bruce D."/>
            <person name="Goodwin L."/>
            <person name="Pitluck S."/>
            <person name="Kyrpides N."/>
            <person name="Mavromatis K."/>
            <person name="Ivanova N."/>
            <person name="Ovchinnikova G."/>
            <person name="Saunders E."/>
            <person name="Brettin T."/>
            <person name="Detter J.C."/>
            <person name="Han C."/>
            <person name="Larimer F."/>
            <person name="Land M."/>
            <person name="Hauser L."/>
            <person name="Markowitz V."/>
            <person name="Cheng J.-F."/>
            <person name="Hugenholtz P."/>
            <person name="Woyke T."/>
            <person name="Wu D."/>
            <person name="Jando M."/>
            <person name="Schneider S."/>
            <person name="Goeker M."/>
            <person name="Klenk H.-P."/>
            <person name="Eisen J.A."/>
        </authorList>
    </citation>
    <scope>NUCLEOTIDE SEQUENCE [LARGE SCALE GENOMIC DNA]</scope>
    <source>
        <strain evidence="8">ATCC 25592 / DSM 43247 / BCRC 13721 / JCM 3198 / KCTC 3076 / NBRC 16047 / NCTC 10667</strain>
    </source>
</reference>
<dbReference type="Pfam" id="PF01957">
    <property type="entry name" value="NfeD"/>
    <property type="match status" value="1"/>
</dbReference>
<evidence type="ECO:0000256" key="5">
    <source>
        <dbReference type="SAM" id="Phobius"/>
    </source>
</evidence>
<dbReference type="PANTHER" id="PTHR33507:SF3">
    <property type="entry name" value="INNER MEMBRANE PROTEIN YBBJ"/>
    <property type="match status" value="1"/>
</dbReference>
<feature type="domain" description="NfeD-like C-terminal" evidence="6">
    <location>
        <begin position="82"/>
        <end position="140"/>
    </location>
</feature>
<dbReference type="InterPro" id="IPR012340">
    <property type="entry name" value="NA-bd_OB-fold"/>
</dbReference>
<dbReference type="PANTHER" id="PTHR33507">
    <property type="entry name" value="INNER MEMBRANE PROTEIN YBBJ"/>
    <property type="match status" value="1"/>
</dbReference>
<comment type="subcellular location">
    <subcellularLocation>
        <location evidence="1">Membrane</location>
        <topology evidence="1">Multi-pass membrane protein</topology>
    </subcellularLocation>
</comment>
<dbReference type="InterPro" id="IPR052165">
    <property type="entry name" value="Membrane_assoc_protease"/>
</dbReference>
<dbReference type="eggNOG" id="COG1585">
    <property type="taxonomic scope" value="Bacteria"/>
</dbReference>
<keyword evidence="3 5" id="KW-1133">Transmembrane helix</keyword>
<keyword evidence="4 5" id="KW-0472">Membrane</keyword>
<evidence type="ECO:0000256" key="2">
    <source>
        <dbReference type="ARBA" id="ARBA00022692"/>
    </source>
</evidence>
<dbReference type="AlphaFoldDB" id="D0LDN2"/>
<dbReference type="InterPro" id="IPR002810">
    <property type="entry name" value="NfeD-like_C"/>
</dbReference>
<gene>
    <name evidence="7" type="ordered locus">Gbro_2413</name>
</gene>
<dbReference type="HOGENOM" id="CLU_116732_2_0_11"/>
<name>D0LDN2_GORB4</name>
<evidence type="ECO:0000256" key="4">
    <source>
        <dbReference type="ARBA" id="ARBA00023136"/>
    </source>
</evidence>